<keyword evidence="2" id="KW-1185">Reference proteome</keyword>
<dbReference type="EMBL" id="ML996578">
    <property type="protein sequence ID" value="KAF2755112.1"/>
    <property type="molecule type" value="Genomic_DNA"/>
</dbReference>
<protein>
    <submittedName>
        <fullName evidence="1">Uncharacterized protein</fullName>
    </submittedName>
</protein>
<proteinExistence type="predicted"/>
<name>A0A6A6VWZ2_9PEZI</name>
<reference evidence="1" key="1">
    <citation type="journal article" date="2020" name="Stud. Mycol.">
        <title>101 Dothideomycetes genomes: a test case for predicting lifestyles and emergence of pathogens.</title>
        <authorList>
            <person name="Haridas S."/>
            <person name="Albert R."/>
            <person name="Binder M."/>
            <person name="Bloem J."/>
            <person name="Labutti K."/>
            <person name="Salamov A."/>
            <person name="Andreopoulos B."/>
            <person name="Baker S."/>
            <person name="Barry K."/>
            <person name="Bills G."/>
            <person name="Bluhm B."/>
            <person name="Cannon C."/>
            <person name="Castanera R."/>
            <person name="Culley D."/>
            <person name="Daum C."/>
            <person name="Ezra D."/>
            <person name="Gonzalez J."/>
            <person name="Henrissat B."/>
            <person name="Kuo A."/>
            <person name="Liang C."/>
            <person name="Lipzen A."/>
            <person name="Lutzoni F."/>
            <person name="Magnuson J."/>
            <person name="Mondo S."/>
            <person name="Nolan M."/>
            <person name="Ohm R."/>
            <person name="Pangilinan J."/>
            <person name="Park H.-J."/>
            <person name="Ramirez L."/>
            <person name="Alfaro M."/>
            <person name="Sun H."/>
            <person name="Tritt A."/>
            <person name="Yoshinaga Y."/>
            <person name="Zwiers L.-H."/>
            <person name="Turgeon B."/>
            <person name="Goodwin S."/>
            <person name="Spatafora J."/>
            <person name="Crous P."/>
            <person name="Grigoriev I."/>
        </authorList>
    </citation>
    <scope>NUCLEOTIDE SEQUENCE</scope>
    <source>
        <strain evidence="1">CBS 121739</strain>
    </source>
</reference>
<dbReference type="AlphaFoldDB" id="A0A6A6VWZ2"/>
<accession>A0A6A6VWZ2</accession>
<dbReference type="GeneID" id="54480139"/>
<evidence type="ECO:0000313" key="2">
    <source>
        <dbReference type="Proteomes" id="UP000799437"/>
    </source>
</evidence>
<gene>
    <name evidence="1" type="ORF">EJ05DRAFT_122853</name>
</gene>
<sequence>MALPRELRDEIYFHALVPSYPVKILRAHNPLGRPGSTNDGTRYNVNLNLTMINSVVRDETLRVFYTHNSFTLPTLPCPLSPLFKSTVRAVEIFFSNADSPHTEPALTLNPDHMVLTLDPITGLISYQEPDELYEADQIQGSRFLNSAWSSKFGALRNLISLRSITINVQSCFWRDGLTRAVRTVVSMMLGHVLERGKRGMGGCDLHIEGMTSAEADDMELRWAE</sequence>
<organism evidence="1 2">
    <name type="scientific">Pseudovirgaria hyperparasitica</name>
    <dbReference type="NCBI Taxonomy" id="470096"/>
    <lineage>
        <taxon>Eukaryota</taxon>
        <taxon>Fungi</taxon>
        <taxon>Dikarya</taxon>
        <taxon>Ascomycota</taxon>
        <taxon>Pezizomycotina</taxon>
        <taxon>Dothideomycetes</taxon>
        <taxon>Dothideomycetes incertae sedis</taxon>
        <taxon>Acrospermales</taxon>
        <taxon>Acrospermaceae</taxon>
        <taxon>Pseudovirgaria</taxon>
    </lineage>
</organism>
<dbReference type="RefSeq" id="XP_033597563.1">
    <property type="nucleotide sequence ID" value="XM_033739085.1"/>
</dbReference>
<evidence type="ECO:0000313" key="1">
    <source>
        <dbReference type="EMBL" id="KAF2755112.1"/>
    </source>
</evidence>
<dbReference type="Proteomes" id="UP000799437">
    <property type="component" value="Unassembled WGS sequence"/>
</dbReference>